<keyword evidence="1" id="KW-0812">Transmembrane</keyword>
<gene>
    <name evidence="2" type="ORF">LCGC14_0484780</name>
</gene>
<accession>A0A0F9S855</accession>
<feature type="transmembrane region" description="Helical" evidence="1">
    <location>
        <begin position="183"/>
        <end position="208"/>
    </location>
</feature>
<keyword evidence="1" id="KW-0472">Membrane</keyword>
<organism evidence="2">
    <name type="scientific">marine sediment metagenome</name>
    <dbReference type="NCBI Taxonomy" id="412755"/>
    <lineage>
        <taxon>unclassified sequences</taxon>
        <taxon>metagenomes</taxon>
        <taxon>ecological metagenomes</taxon>
    </lineage>
</organism>
<evidence type="ECO:0000256" key="1">
    <source>
        <dbReference type="SAM" id="Phobius"/>
    </source>
</evidence>
<keyword evidence="1" id="KW-1133">Transmembrane helix</keyword>
<dbReference type="EMBL" id="LAZR01000534">
    <property type="protein sequence ID" value="KKN65090.1"/>
    <property type="molecule type" value="Genomic_DNA"/>
</dbReference>
<dbReference type="AlphaFoldDB" id="A0A0F9S855"/>
<proteinExistence type="predicted"/>
<reference evidence="2" key="1">
    <citation type="journal article" date="2015" name="Nature">
        <title>Complex archaea that bridge the gap between prokaryotes and eukaryotes.</title>
        <authorList>
            <person name="Spang A."/>
            <person name="Saw J.H."/>
            <person name="Jorgensen S.L."/>
            <person name="Zaremba-Niedzwiedzka K."/>
            <person name="Martijn J."/>
            <person name="Lind A.E."/>
            <person name="van Eijk R."/>
            <person name="Schleper C."/>
            <person name="Guy L."/>
            <person name="Ettema T.J."/>
        </authorList>
    </citation>
    <scope>NUCLEOTIDE SEQUENCE</scope>
</reference>
<protein>
    <submittedName>
        <fullName evidence="2">Uncharacterized protein</fullName>
    </submittedName>
</protein>
<feature type="transmembrane region" description="Helical" evidence="1">
    <location>
        <begin position="146"/>
        <end position="163"/>
    </location>
</feature>
<evidence type="ECO:0000313" key="2">
    <source>
        <dbReference type="EMBL" id="KKN65090.1"/>
    </source>
</evidence>
<feature type="transmembrane region" description="Helical" evidence="1">
    <location>
        <begin position="121"/>
        <end position="139"/>
    </location>
</feature>
<name>A0A0F9S855_9ZZZZ</name>
<sequence length="226" mass="24451">MKHNKPFLLGILAILILIPLTVSAFPLPACDDTPSVGQNCTFVTPPIFCTANIFNITNMTGDMILNGSLVTHNAELNLFSFNFTLVDAMADYQVTLCDNTFREVFVGGDDVSVPTVVEGQIFFFLVIIVASLAFFLIGLKHEDPVFGFMSGTGFIISGFLMLINPFDFSISAGAAVFGKASFLGLTAFGLGLMVLGVYVLFSTAQLFISRRRGAGINKEKEEEGLF</sequence>
<comment type="caution">
    <text evidence="2">The sequence shown here is derived from an EMBL/GenBank/DDBJ whole genome shotgun (WGS) entry which is preliminary data.</text>
</comment>